<comment type="caution">
    <text evidence="2">The sequence shown here is derived from an EMBL/GenBank/DDBJ whole genome shotgun (WGS) entry which is preliminary data.</text>
</comment>
<dbReference type="Proteomes" id="UP000034706">
    <property type="component" value="Unassembled WGS sequence"/>
</dbReference>
<organism evidence="2 3">
    <name type="scientific">Candidatus Azambacteria bacterium GW2011_GWA2_39_10</name>
    <dbReference type="NCBI Taxonomy" id="1618611"/>
    <lineage>
        <taxon>Bacteria</taxon>
        <taxon>Candidatus Azamiibacteriota</taxon>
    </lineage>
</organism>
<keyword evidence="1" id="KW-0472">Membrane</keyword>
<gene>
    <name evidence="2" type="ORF">UT16_C0005G0010</name>
</gene>
<reference evidence="2 3" key="1">
    <citation type="journal article" date="2015" name="Nature">
        <title>rRNA introns, odd ribosomes, and small enigmatic genomes across a large radiation of phyla.</title>
        <authorList>
            <person name="Brown C.T."/>
            <person name="Hug L.A."/>
            <person name="Thomas B.C."/>
            <person name="Sharon I."/>
            <person name="Castelle C.J."/>
            <person name="Singh A."/>
            <person name="Wilkins M.J."/>
            <person name="Williams K.H."/>
            <person name="Banfield J.F."/>
        </authorList>
    </citation>
    <scope>NUCLEOTIDE SEQUENCE [LARGE SCALE GENOMIC DNA]</scope>
</reference>
<evidence type="ECO:0000256" key="1">
    <source>
        <dbReference type="SAM" id="Phobius"/>
    </source>
</evidence>
<evidence type="ECO:0000313" key="2">
    <source>
        <dbReference type="EMBL" id="KKQ92810.1"/>
    </source>
</evidence>
<evidence type="ECO:0000313" key="3">
    <source>
        <dbReference type="Proteomes" id="UP000034706"/>
    </source>
</evidence>
<proteinExistence type="predicted"/>
<name>A0A0G0LXP6_9BACT</name>
<keyword evidence="1" id="KW-1133">Transmembrane helix</keyword>
<dbReference type="EMBL" id="LBVT01000005">
    <property type="protein sequence ID" value="KKQ92810.1"/>
    <property type="molecule type" value="Genomic_DNA"/>
</dbReference>
<sequence>MKRNKLKDDYTLITSAVLLLILSGFLIFLFPSNQFLPLSPAAKIIGEASLTIDFGNGEKRAFKGEIIENENLMNILNQAAKAGDLHYKLDARNSVIAIENFTANKIKAWQWHINGKKVEKPFYEIIVNPNDEILIKYAQK</sequence>
<accession>A0A0G0LXP6</accession>
<keyword evidence="1" id="KW-0812">Transmembrane</keyword>
<evidence type="ECO:0008006" key="4">
    <source>
        <dbReference type="Google" id="ProtNLM"/>
    </source>
</evidence>
<dbReference type="AlphaFoldDB" id="A0A0G0LXP6"/>
<protein>
    <recommendedName>
        <fullName evidence="4">DUF4430 domain-containing protein</fullName>
    </recommendedName>
</protein>
<feature type="transmembrane region" description="Helical" evidence="1">
    <location>
        <begin position="12"/>
        <end position="30"/>
    </location>
</feature>